<feature type="compositionally biased region" description="Low complexity" evidence="7">
    <location>
        <begin position="435"/>
        <end position="445"/>
    </location>
</feature>
<keyword evidence="8" id="KW-1133">Transmembrane helix</keyword>
<dbReference type="SMART" id="SM00516">
    <property type="entry name" value="SEC14"/>
    <property type="match status" value="1"/>
</dbReference>
<keyword evidence="11" id="KW-1185">Reference proteome</keyword>
<feature type="transmembrane region" description="Helical" evidence="8">
    <location>
        <begin position="616"/>
        <end position="636"/>
    </location>
</feature>
<keyword evidence="5" id="KW-0333">Golgi apparatus</keyword>
<feature type="region of interest" description="Disordered" evidence="7">
    <location>
        <begin position="1"/>
        <end position="28"/>
    </location>
</feature>
<evidence type="ECO:0000256" key="2">
    <source>
        <dbReference type="ARBA" id="ARBA00004395"/>
    </source>
</evidence>
<reference evidence="10 11" key="1">
    <citation type="submission" date="2021-05" db="EMBL/GenBank/DDBJ databases">
        <title>Genome Assembly of Synthetic Allotetraploid Brassica napus Reveals Homoeologous Exchanges between Subgenomes.</title>
        <authorList>
            <person name="Davis J.T."/>
        </authorList>
    </citation>
    <scope>NUCLEOTIDE SEQUENCE [LARGE SCALE GENOMIC DNA]</scope>
    <source>
        <strain evidence="11">cv. Da-Ae</strain>
        <tissue evidence="10">Seedling</tissue>
    </source>
</reference>
<dbReference type="Gene3D" id="1.10.8.20">
    <property type="entry name" value="N-terminal domain of phosphatidylinositol transfer protein sec14p"/>
    <property type="match status" value="1"/>
</dbReference>
<evidence type="ECO:0000313" key="11">
    <source>
        <dbReference type="Proteomes" id="UP000824890"/>
    </source>
</evidence>
<protein>
    <recommendedName>
        <fullName evidence="9">CRAL-TRIO domain-containing protein</fullName>
    </recommendedName>
</protein>
<evidence type="ECO:0000256" key="4">
    <source>
        <dbReference type="ARBA" id="ARBA00022927"/>
    </source>
</evidence>
<evidence type="ECO:0000256" key="5">
    <source>
        <dbReference type="ARBA" id="ARBA00023034"/>
    </source>
</evidence>
<feature type="region of interest" description="Disordered" evidence="7">
    <location>
        <begin position="353"/>
        <end position="454"/>
    </location>
</feature>
<dbReference type="SUPFAM" id="SSF46938">
    <property type="entry name" value="CRAL/TRIO N-terminal domain"/>
    <property type="match status" value="1"/>
</dbReference>
<dbReference type="PANTHER" id="PTHR45657">
    <property type="entry name" value="CRAL-TRIO DOMAIN-CONTAINING PROTEIN YKL091C-RELATED"/>
    <property type="match status" value="1"/>
</dbReference>
<proteinExistence type="inferred from homology"/>
<feature type="transmembrane region" description="Helical" evidence="8">
    <location>
        <begin position="471"/>
        <end position="495"/>
    </location>
</feature>
<dbReference type="Pfam" id="PF00650">
    <property type="entry name" value="CRAL_TRIO"/>
    <property type="match status" value="1"/>
</dbReference>
<dbReference type="InterPro" id="IPR051026">
    <property type="entry name" value="PI/PC_transfer"/>
</dbReference>
<comment type="caution">
    <text evidence="10">The sequence shown here is derived from an EMBL/GenBank/DDBJ whole genome shotgun (WGS) entry which is preliminary data.</text>
</comment>
<evidence type="ECO:0000256" key="6">
    <source>
        <dbReference type="ARBA" id="ARBA00038020"/>
    </source>
</evidence>
<dbReference type="InterPro" id="IPR036273">
    <property type="entry name" value="CRAL/TRIO_N_dom_sf"/>
</dbReference>
<evidence type="ECO:0000256" key="8">
    <source>
        <dbReference type="SAM" id="Phobius"/>
    </source>
</evidence>
<dbReference type="CDD" id="cd00170">
    <property type="entry name" value="SEC14"/>
    <property type="match status" value="1"/>
</dbReference>
<keyword evidence="4" id="KW-0813">Transport</keyword>
<feature type="compositionally biased region" description="Basic and acidic residues" evidence="7">
    <location>
        <begin position="401"/>
        <end position="412"/>
    </location>
</feature>
<keyword evidence="8" id="KW-0472">Membrane</keyword>
<dbReference type="SUPFAM" id="SSF52087">
    <property type="entry name" value="CRAL/TRIO domain"/>
    <property type="match status" value="1"/>
</dbReference>
<dbReference type="Pfam" id="PF26578">
    <property type="entry name" value="LLG1"/>
    <property type="match status" value="2"/>
</dbReference>
<comment type="subcellular location">
    <subcellularLocation>
        <location evidence="1">Cell membrane</location>
        <topology evidence="1">Peripheral membrane protein</topology>
    </subcellularLocation>
    <subcellularLocation>
        <location evidence="2">Golgi apparatus membrane</location>
        <topology evidence="2">Peripheral membrane protein</topology>
    </subcellularLocation>
</comment>
<feature type="compositionally biased region" description="Basic and acidic residues" evidence="7">
    <location>
        <begin position="1"/>
        <end position="23"/>
    </location>
</feature>
<dbReference type="InterPro" id="IPR058888">
    <property type="entry name" value="LLG1-like"/>
</dbReference>
<keyword evidence="4" id="KW-0653">Protein transport</keyword>
<comment type="similarity">
    <text evidence="6">Belongs to the SFH family.</text>
</comment>
<evidence type="ECO:0000256" key="3">
    <source>
        <dbReference type="ARBA" id="ARBA00022475"/>
    </source>
</evidence>
<evidence type="ECO:0000256" key="1">
    <source>
        <dbReference type="ARBA" id="ARBA00004202"/>
    </source>
</evidence>
<evidence type="ECO:0000256" key="7">
    <source>
        <dbReference type="SAM" id="MobiDB-lite"/>
    </source>
</evidence>
<dbReference type="InterPro" id="IPR036865">
    <property type="entry name" value="CRAL-TRIO_dom_sf"/>
</dbReference>
<evidence type="ECO:0000313" key="10">
    <source>
        <dbReference type="EMBL" id="KAH0906584.1"/>
    </source>
</evidence>
<dbReference type="InterPro" id="IPR001251">
    <property type="entry name" value="CRAL-TRIO_dom"/>
</dbReference>
<feature type="domain" description="CRAL-TRIO" evidence="9">
    <location>
        <begin position="135"/>
        <end position="310"/>
    </location>
</feature>
<sequence length="867" mass="98184">MSGREQTRDKLSDSECTEDEPRRSRIGNLRKKAISCSSKLTHPLKRKGKRKIDYSVPFIEDVRDENEEKIVLTLRQELLNKDLLPSRHDDYHMLLRFLKTMEFSIEKTVTAWEQMLKWRKEFGADRIIHEFNFKELDKVVRHYPQGYHGVDKDGRPIYIERLGKAHPGKLMDVTTIERYLKYHVQEFERALQEKLPACSIAAKRRVTTTTTILDVEGLGMKNFSPTAANLLASIAKVDCNYYPETLHRMFIVNAGIGFRTLLWPAAQKLLDPMTIAKIQVLEPKSLSKLHEAIDSSQLPEFLGGLCKCANEGGCLRSNKGPWNDPEIIEACFFVFSLQLVHHMEVNHVQQTTKTPLHIRDNDSATRMIPPNETLKEEPDSEEYYHSTGSRSPMHTCFVPPHSDKASTSDGDKIITTVESIEPAQGELSQPQSLNTDTESSSSATTSRREGGQVSRYSALREKIKGENIVHLVKILVAFPLMKLFALFAFLLHGYWQRQNYVPVLHGSSINNEMILQCLERLKKLEKDFTETSRIPLKIPEANEKLLTESLERIKSLELDLDKTKSVLHITLTKQLQITEEIESRYQEESRSSFIYPVPWDFCNHRIMNINFLSSSLFLFLLLSVFSSFISACPVNFEFMNYTIITSQCKGPKYPPKKCCSAFKEFACPYADQLNDFRNDCATTMFSYINLYGKYPPGLFANSCQEKGGLKIMELNFLSRALSSFILVLTILASFSSSSFISDGVFEPQNLAIGRNLLQTRKGNLCKGPKFPAKECCGAFKDFACPYADDLNDLSNDCATTMFSYINLYGKYPPGLFANQCQEGKEGLECPATSPTSASDVNAATTTAASSRLWLAASAAFLVFVKLL</sequence>
<dbReference type="PANTHER" id="PTHR45657:SF36">
    <property type="entry name" value="PHOSPHATIDYLINOSITOL_PHOSPHATIDYLCHOLINE TRANSFER PROTEIN SFH14"/>
    <property type="match status" value="1"/>
</dbReference>
<dbReference type="EMBL" id="JAGKQM010000010">
    <property type="protein sequence ID" value="KAH0906584.1"/>
    <property type="molecule type" value="Genomic_DNA"/>
</dbReference>
<dbReference type="Gene3D" id="3.40.525.10">
    <property type="entry name" value="CRAL-TRIO lipid binding domain"/>
    <property type="match status" value="1"/>
</dbReference>
<gene>
    <name evidence="10" type="ORF">HID58_038411</name>
</gene>
<dbReference type="Proteomes" id="UP000824890">
    <property type="component" value="Unassembled WGS sequence"/>
</dbReference>
<dbReference type="PROSITE" id="PS50191">
    <property type="entry name" value="CRAL_TRIO"/>
    <property type="match status" value="1"/>
</dbReference>
<evidence type="ECO:0000259" key="9">
    <source>
        <dbReference type="PROSITE" id="PS50191"/>
    </source>
</evidence>
<accession>A0ABQ8BP88</accession>
<name>A0ABQ8BP88_BRANA</name>
<organism evidence="10 11">
    <name type="scientific">Brassica napus</name>
    <name type="common">Rape</name>
    <dbReference type="NCBI Taxonomy" id="3708"/>
    <lineage>
        <taxon>Eukaryota</taxon>
        <taxon>Viridiplantae</taxon>
        <taxon>Streptophyta</taxon>
        <taxon>Embryophyta</taxon>
        <taxon>Tracheophyta</taxon>
        <taxon>Spermatophyta</taxon>
        <taxon>Magnoliopsida</taxon>
        <taxon>eudicotyledons</taxon>
        <taxon>Gunneridae</taxon>
        <taxon>Pentapetalae</taxon>
        <taxon>rosids</taxon>
        <taxon>malvids</taxon>
        <taxon>Brassicales</taxon>
        <taxon>Brassicaceae</taxon>
        <taxon>Brassiceae</taxon>
        <taxon>Brassica</taxon>
    </lineage>
</organism>
<keyword evidence="8" id="KW-0812">Transmembrane</keyword>
<keyword evidence="3" id="KW-1003">Cell membrane</keyword>